<accession>A0A8S7EIH8</accession>
<name>A0A8S7EIH8_ECOLX</name>
<evidence type="ECO:0000313" key="1">
    <source>
        <dbReference type="EMBL" id="EFB3616888.1"/>
    </source>
</evidence>
<dbReference type="EMBL" id="AASFMQ010000028">
    <property type="protein sequence ID" value="EFB3616888.1"/>
    <property type="molecule type" value="Genomic_DNA"/>
</dbReference>
<dbReference type="AlphaFoldDB" id="A0A8S7EIH8"/>
<organism evidence="1 2">
    <name type="scientific">Escherichia coli</name>
    <dbReference type="NCBI Taxonomy" id="562"/>
    <lineage>
        <taxon>Bacteria</taxon>
        <taxon>Pseudomonadati</taxon>
        <taxon>Pseudomonadota</taxon>
        <taxon>Gammaproteobacteria</taxon>
        <taxon>Enterobacterales</taxon>
        <taxon>Enterobacteriaceae</taxon>
        <taxon>Escherichia</taxon>
    </lineage>
</organism>
<gene>
    <name evidence="1" type="ORF">FPS11_18520</name>
</gene>
<protein>
    <submittedName>
        <fullName evidence="1">DUF4303 domain-containing protein</fullName>
    </submittedName>
</protein>
<dbReference type="Proteomes" id="UP000543252">
    <property type="component" value="Unassembled WGS sequence"/>
</dbReference>
<evidence type="ECO:0000313" key="2">
    <source>
        <dbReference type="Proteomes" id="UP000543252"/>
    </source>
</evidence>
<comment type="caution">
    <text evidence="1">The sequence shown here is derived from an EMBL/GenBank/DDBJ whole genome shotgun (WGS) entry which is preliminary data.</text>
</comment>
<sequence length="396" mass="44833">MKQVQFDWKGMETAAINYMVASVKHIHQEHPCQHIYGAMFHCFYGDGDIIDWPCLAVGTEESLASIVTAYQKNGFTQNVEKLTQDLRWSPADHKYNDEPNEECEQWANECHEFAAINGTFDAWYEVYAQFLRVFPKAAKKARLQLLREGVVEKNFIAIASDEVGELIPLSLTKKQILQYFPQYSQAEQERQYLKSLPSQARIAELIAQIFGRKTPGLLLDDYEVLLKQLGQLALPALLQEVKNADKAWNACKLIAEINESNEDVIAVLTSLLDDQTADGSNRCWAAAAIARLGHMNLLVERISQLPVEILLRGVTAPYLAFRDHGRHLPLDYTPLEFVLSHHPELVEAIAKEMAPGRGFCTITANEVPTARAGLVSSWPCIQFHAQYVLEEFEDYH</sequence>
<proteinExistence type="predicted"/>
<reference evidence="1 2" key="1">
    <citation type="submission" date="2019-07" db="EMBL/GenBank/DDBJ databases">
        <authorList>
            <consortium name="GenomeTrakr network: Whole genome sequencing for foodborne pathogen traceback"/>
        </authorList>
    </citation>
    <scope>NUCLEOTIDE SEQUENCE [LARGE SCALE GENOMIC DNA]</scope>
    <source>
        <strain evidence="1 2">PSU-1859</strain>
    </source>
</reference>